<feature type="chain" id="PRO_5018071282" description="DUF4919 domain-containing protein" evidence="1">
    <location>
        <begin position="21"/>
        <end position="232"/>
    </location>
</feature>
<sequence>MKRKLLSILTLLVFSYIAVAQTTDYSKVIFSSKIYEYKSDEPRTKELGIDKDLLSNIVNNLGDSLYTEKEKKDIVDKAWLAFSNPKLFDFVYKDFAVKTIQNWGQVNAKGELVLEPNPYLTEWTINSNEFPYFQLALSKILSHYNLITYGDDAESVKSSFNELLITKNLDFKDPKDDDWAYSYLETVNSDLASKGLVALVTKGYYNIIVCKIEKKEEITELFKKIEWDFIQP</sequence>
<dbReference type="EMBL" id="RPFJ01000017">
    <property type="protein sequence ID" value="RPD94485.1"/>
    <property type="molecule type" value="Genomic_DNA"/>
</dbReference>
<comment type="caution">
    <text evidence="2">The sequence shown here is derived from an EMBL/GenBank/DDBJ whole genome shotgun (WGS) entry which is preliminary data.</text>
</comment>
<evidence type="ECO:0000313" key="3">
    <source>
        <dbReference type="Proteomes" id="UP000270856"/>
    </source>
</evidence>
<accession>A0A3N4NGE0</accession>
<feature type="signal peptide" evidence="1">
    <location>
        <begin position="1"/>
        <end position="20"/>
    </location>
</feature>
<keyword evidence="1" id="KW-0732">Signal</keyword>
<evidence type="ECO:0000313" key="2">
    <source>
        <dbReference type="EMBL" id="RPD94485.1"/>
    </source>
</evidence>
<dbReference type="RefSeq" id="WP_123898584.1">
    <property type="nucleotide sequence ID" value="NZ_RPFJ01000017.1"/>
</dbReference>
<evidence type="ECO:0000256" key="1">
    <source>
        <dbReference type="SAM" id="SignalP"/>
    </source>
</evidence>
<proteinExistence type="predicted"/>
<dbReference type="Proteomes" id="UP000270856">
    <property type="component" value="Unassembled WGS sequence"/>
</dbReference>
<gene>
    <name evidence="2" type="ORF">EGM88_12140</name>
</gene>
<organism evidence="2 3">
    <name type="scientific">Aureibaculum marinum</name>
    <dbReference type="NCBI Taxonomy" id="2487930"/>
    <lineage>
        <taxon>Bacteria</taxon>
        <taxon>Pseudomonadati</taxon>
        <taxon>Bacteroidota</taxon>
        <taxon>Flavobacteriia</taxon>
        <taxon>Flavobacteriales</taxon>
        <taxon>Flavobacteriaceae</taxon>
        <taxon>Aureibaculum</taxon>
    </lineage>
</organism>
<name>A0A3N4NGE0_9FLAO</name>
<dbReference type="AlphaFoldDB" id="A0A3N4NGE0"/>
<protein>
    <recommendedName>
        <fullName evidence="4">DUF4919 domain-containing protein</fullName>
    </recommendedName>
</protein>
<keyword evidence="3" id="KW-1185">Reference proteome</keyword>
<evidence type="ECO:0008006" key="4">
    <source>
        <dbReference type="Google" id="ProtNLM"/>
    </source>
</evidence>
<dbReference type="OrthoDB" id="1414850at2"/>
<reference evidence="2 3" key="1">
    <citation type="submission" date="2018-11" db="EMBL/GenBank/DDBJ databases">
        <title>Aureibaculum marinum gen. nov., sp. nov., a member of the family Flavobacteriaceae isolated from the Bohai Sea.</title>
        <authorList>
            <person name="Ji X."/>
        </authorList>
    </citation>
    <scope>NUCLEOTIDE SEQUENCE [LARGE SCALE GENOMIC DNA]</scope>
    <source>
        <strain evidence="2 3">BH-SD17</strain>
    </source>
</reference>